<keyword evidence="1" id="KW-1133">Transmembrane helix</keyword>
<feature type="transmembrane region" description="Helical" evidence="1">
    <location>
        <begin position="36"/>
        <end position="59"/>
    </location>
</feature>
<gene>
    <name evidence="2" type="ORF">NC653_003104</name>
</gene>
<keyword evidence="1" id="KW-0472">Membrane</keyword>
<protein>
    <submittedName>
        <fullName evidence="2">Uncharacterized protein</fullName>
    </submittedName>
</protein>
<proteinExistence type="predicted"/>
<sequence length="60" mass="7084">MLIFLCGLLLYLVDIWSFLLEMSCLKGSISLAHCLYFKIGIFEEFIFFIDLFVVSFFILF</sequence>
<evidence type="ECO:0000256" key="1">
    <source>
        <dbReference type="SAM" id="Phobius"/>
    </source>
</evidence>
<evidence type="ECO:0000313" key="2">
    <source>
        <dbReference type="EMBL" id="KAJ7013307.1"/>
    </source>
</evidence>
<dbReference type="EMBL" id="JAQIZT010000001">
    <property type="protein sequence ID" value="KAJ7013307.1"/>
    <property type="molecule type" value="Genomic_DNA"/>
</dbReference>
<evidence type="ECO:0000313" key="3">
    <source>
        <dbReference type="Proteomes" id="UP001164929"/>
    </source>
</evidence>
<organism evidence="2 3">
    <name type="scientific">Populus alba x Populus x berolinensis</name>
    <dbReference type="NCBI Taxonomy" id="444605"/>
    <lineage>
        <taxon>Eukaryota</taxon>
        <taxon>Viridiplantae</taxon>
        <taxon>Streptophyta</taxon>
        <taxon>Embryophyta</taxon>
        <taxon>Tracheophyta</taxon>
        <taxon>Spermatophyta</taxon>
        <taxon>Magnoliopsida</taxon>
        <taxon>eudicotyledons</taxon>
        <taxon>Gunneridae</taxon>
        <taxon>Pentapetalae</taxon>
        <taxon>rosids</taxon>
        <taxon>fabids</taxon>
        <taxon>Malpighiales</taxon>
        <taxon>Salicaceae</taxon>
        <taxon>Saliceae</taxon>
        <taxon>Populus</taxon>
    </lineage>
</organism>
<keyword evidence="3" id="KW-1185">Reference proteome</keyword>
<dbReference type="Proteomes" id="UP001164929">
    <property type="component" value="Chromosome 1"/>
</dbReference>
<keyword evidence="1" id="KW-0812">Transmembrane</keyword>
<accession>A0AAD6RQS2</accession>
<name>A0AAD6RQS2_9ROSI</name>
<dbReference type="AlphaFoldDB" id="A0AAD6RQS2"/>
<comment type="caution">
    <text evidence="2">The sequence shown here is derived from an EMBL/GenBank/DDBJ whole genome shotgun (WGS) entry which is preliminary data.</text>
</comment>
<reference evidence="2 3" key="1">
    <citation type="journal article" date="2023" name="Mol. Ecol. Resour.">
        <title>Chromosome-level genome assembly of a triploid poplar Populus alba 'Berolinensis'.</title>
        <authorList>
            <person name="Chen S."/>
            <person name="Yu Y."/>
            <person name="Wang X."/>
            <person name="Wang S."/>
            <person name="Zhang T."/>
            <person name="Zhou Y."/>
            <person name="He R."/>
            <person name="Meng N."/>
            <person name="Wang Y."/>
            <person name="Liu W."/>
            <person name="Liu Z."/>
            <person name="Liu J."/>
            <person name="Guo Q."/>
            <person name="Huang H."/>
            <person name="Sederoff R.R."/>
            <person name="Wang G."/>
            <person name="Qu G."/>
            <person name="Chen S."/>
        </authorList>
    </citation>
    <scope>NUCLEOTIDE SEQUENCE [LARGE SCALE GENOMIC DNA]</scope>
    <source>
        <strain evidence="2">SC-2020</strain>
    </source>
</reference>